<dbReference type="PANTHER" id="PTHR33048">
    <property type="entry name" value="PTH11-LIKE INTEGRAL MEMBRANE PROTEIN (AFU_ORTHOLOGUE AFUA_5G11245)"/>
    <property type="match status" value="1"/>
</dbReference>
<reference evidence="9" key="1">
    <citation type="journal article" date="2016" name="Genome Announc.">
        <title>Genome sequence of Ustilaginoidea virens IPU010, a rice pathogenic fungus causing false smut.</title>
        <authorList>
            <person name="Kumagai T."/>
            <person name="Ishii T."/>
            <person name="Terai G."/>
            <person name="Umemura M."/>
            <person name="Machida M."/>
            <person name="Asai K."/>
        </authorList>
    </citation>
    <scope>NUCLEOTIDE SEQUENCE [LARGE SCALE GENOMIC DNA]</scope>
    <source>
        <strain evidence="9">IPU010</strain>
    </source>
</reference>
<dbReference type="InterPro" id="IPR049326">
    <property type="entry name" value="Rhodopsin_dom_fungi"/>
</dbReference>
<dbReference type="Proteomes" id="UP000054053">
    <property type="component" value="Unassembled WGS sequence"/>
</dbReference>
<evidence type="ECO:0000259" key="7">
    <source>
        <dbReference type="Pfam" id="PF20684"/>
    </source>
</evidence>
<evidence type="ECO:0000256" key="2">
    <source>
        <dbReference type="ARBA" id="ARBA00022692"/>
    </source>
</evidence>
<name>A0A1B5L0A0_USTVR</name>
<dbReference type="EMBL" id="BBTG02000008">
    <property type="protein sequence ID" value="GAO15778.1"/>
    <property type="molecule type" value="Genomic_DNA"/>
</dbReference>
<accession>A0A1B5L0A0</accession>
<comment type="subcellular location">
    <subcellularLocation>
        <location evidence="1">Membrane</location>
        <topology evidence="1">Multi-pass membrane protein</topology>
    </subcellularLocation>
</comment>
<evidence type="ECO:0000256" key="6">
    <source>
        <dbReference type="SAM" id="Phobius"/>
    </source>
</evidence>
<dbReference type="Pfam" id="PF20684">
    <property type="entry name" value="Fung_rhodopsin"/>
    <property type="match status" value="1"/>
</dbReference>
<evidence type="ECO:0000256" key="5">
    <source>
        <dbReference type="ARBA" id="ARBA00038359"/>
    </source>
</evidence>
<proteinExistence type="inferred from homology"/>
<keyword evidence="3 6" id="KW-1133">Transmembrane helix</keyword>
<organism evidence="8 9">
    <name type="scientific">Ustilaginoidea virens</name>
    <name type="common">Rice false smut fungus</name>
    <name type="synonym">Villosiclava virens</name>
    <dbReference type="NCBI Taxonomy" id="1159556"/>
    <lineage>
        <taxon>Eukaryota</taxon>
        <taxon>Fungi</taxon>
        <taxon>Dikarya</taxon>
        <taxon>Ascomycota</taxon>
        <taxon>Pezizomycotina</taxon>
        <taxon>Sordariomycetes</taxon>
        <taxon>Hypocreomycetidae</taxon>
        <taxon>Hypocreales</taxon>
        <taxon>Clavicipitaceae</taxon>
        <taxon>Ustilaginoidea</taxon>
    </lineage>
</organism>
<evidence type="ECO:0000313" key="8">
    <source>
        <dbReference type="EMBL" id="GAO15778.1"/>
    </source>
</evidence>
<evidence type="ECO:0000313" key="9">
    <source>
        <dbReference type="Proteomes" id="UP000054053"/>
    </source>
</evidence>
<dbReference type="GO" id="GO:0016020">
    <property type="term" value="C:membrane"/>
    <property type="evidence" value="ECO:0007669"/>
    <property type="project" value="UniProtKB-SubCell"/>
</dbReference>
<dbReference type="AlphaFoldDB" id="A0A1B5L0A0"/>
<comment type="caution">
    <text evidence="8">The sequence shown here is derived from an EMBL/GenBank/DDBJ whole genome shotgun (WGS) entry which is preliminary data.</text>
</comment>
<evidence type="ECO:0000256" key="4">
    <source>
        <dbReference type="ARBA" id="ARBA00023136"/>
    </source>
</evidence>
<keyword evidence="2 6" id="KW-0812">Transmembrane</keyword>
<dbReference type="PANTHER" id="PTHR33048:SF47">
    <property type="entry name" value="INTEGRAL MEMBRANE PROTEIN-RELATED"/>
    <property type="match status" value="1"/>
</dbReference>
<evidence type="ECO:0000256" key="3">
    <source>
        <dbReference type="ARBA" id="ARBA00022989"/>
    </source>
</evidence>
<protein>
    <recommendedName>
        <fullName evidence="7">Rhodopsin domain-containing protein</fullName>
    </recommendedName>
</protein>
<feature type="domain" description="Rhodopsin" evidence="7">
    <location>
        <begin position="1"/>
        <end position="78"/>
    </location>
</feature>
<evidence type="ECO:0000256" key="1">
    <source>
        <dbReference type="ARBA" id="ARBA00004141"/>
    </source>
</evidence>
<keyword evidence="4 6" id="KW-0472">Membrane</keyword>
<feature type="transmembrane region" description="Helical" evidence="6">
    <location>
        <begin position="27"/>
        <end position="47"/>
    </location>
</feature>
<sequence>MFVKLSIGLFLLRLATQKSYIWTLRIALVIVTLWTTVIFIWNMFQCTPVQKQWDFRIRDGYCAGPDEVISAAASIATLIRLKFLAGLQSSEDLMCFAIIATSLATIRPLLRSLRIRGFLSTDRASTGRLSEPGTRNGYGSMPGYRSLHSVTGVTGVGIAMDEHPSPTNEDAGKKQT</sequence>
<dbReference type="InterPro" id="IPR052337">
    <property type="entry name" value="SAT4-like"/>
</dbReference>
<gene>
    <name evidence="8" type="ORF">UVI_02021560</name>
</gene>
<comment type="similarity">
    <text evidence="5">Belongs to the SAT4 family.</text>
</comment>